<dbReference type="Pfam" id="PF00034">
    <property type="entry name" value="Cytochrom_C"/>
    <property type="match status" value="1"/>
</dbReference>
<dbReference type="EMBL" id="JABMOJ010000431">
    <property type="protein sequence ID" value="NQV65953.1"/>
    <property type="molecule type" value="Genomic_DNA"/>
</dbReference>
<organism evidence="7 8">
    <name type="scientific">SAR86 cluster bacterium</name>
    <dbReference type="NCBI Taxonomy" id="2030880"/>
    <lineage>
        <taxon>Bacteria</taxon>
        <taxon>Pseudomonadati</taxon>
        <taxon>Pseudomonadota</taxon>
        <taxon>Gammaproteobacteria</taxon>
        <taxon>SAR86 cluster</taxon>
    </lineage>
</organism>
<evidence type="ECO:0000256" key="4">
    <source>
        <dbReference type="PROSITE-ProRule" id="PRU00433"/>
    </source>
</evidence>
<evidence type="ECO:0000256" key="1">
    <source>
        <dbReference type="ARBA" id="ARBA00022617"/>
    </source>
</evidence>
<feature type="compositionally biased region" description="Basic and acidic residues" evidence="5">
    <location>
        <begin position="50"/>
        <end position="63"/>
    </location>
</feature>
<keyword evidence="1 4" id="KW-0349">Heme</keyword>
<dbReference type="Gene3D" id="1.10.760.10">
    <property type="entry name" value="Cytochrome c-like domain"/>
    <property type="match status" value="1"/>
</dbReference>
<evidence type="ECO:0000256" key="2">
    <source>
        <dbReference type="ARBA" id="ARBA00022723"/>
    </source>
</evidence>
<evidence type="ECO:0000256" key="5">
    <source>
        <dbReference type="SAM" id="MobiDB-lite"/>
    </source>
</evidence>
<dbReference type="InterPro" id="IPR036909">
    <property type="entry name" value="Cyt_c-like_dom_sf"/>
</dbReference>
<dbReference type="InterPro" id="IPR009056">
    <property type="entry name" value="Cyt_c-like_dom"/>
</dbReference>
<dbReference type="Proteomes" id="UP000754644">
    <property type="component" value="Unassembled WGS sequence"/>
</dbReference>
<evidence type="ECO:0000256" key="3">
    <source>
        <dbReference type="ARBA" id="ARBA00023004"/>
    </source>
</evidence>
<dbReference type="GO" id="GO:0020037">
    <property type="term" value="F:heme binding"/>
    <property type="evidence" value="ECO:0007669"/>
    <property type="project" value="InterPro"/>
</dbReference>
<dbReference type="AlphaFoldDB" id="A0A973A9M8"/>
<gene>
    <name evidence="7" type="ORF">HQ497_11380</name>
</gene>
<sequence>MMNVLTIWIQRWVIAVSMACFMTFLPVDRLLADSPGENLYQKTCKKCHGKLGEGKESRSEPGKFKYPPINQPGTTELSTIISRYRAMQQDKLASKMEMKMAKAVRKLSDGDIEALVQFITAEPGL</sequence>
<feature type="domain" description="Cytochrome c" evidence="6">
    <location>
        <begin position="31"/>
        <end position="123"/>
    </location>
</feature>
<feature type="region of interest" description="Disordered" evidence="5">
    <location>
        <begin position="49"/>
        <end position="71"/>
    </location>
</feature>
<keyword evidence="2 4" id="KW-0479">Metal-binding</keyword>
<evidence type="ECO:0000313" key="8">
    <source>
        <dbReference type="Proteomes" id="UP000754644"/>
    </source>
</evidence>
<comment type="caution">
    <text evidence="7">The sequence shown here is derived from an EMBL/GenBank/DDBJ whole genome shotgun (WGS) entry which is preliminary data.</text>
</comment>
<keyword evidence="3 4" id="KW-0408">Iron</keyword>
<accession>A0A973A9M8</accession>
<dbReference type="PROSITE" id="PS51007">
    <property type="entry name" value="CYTC"/>
    <property type="match status" value="1"/>
</dbReference>
<protein>
    <submittedName>
        <fullName evidence="7">C-type cytochrome</fullName>
    </submittedName>
</protein>
<evidence type="ECO:0000313" key="7">
    <source>
        <dbReference type="EMBL" id="NQV65953.1"/>
    </source>
</evidence>
<dbReference type="GO" id="GO:0009055">
    <property type="term" value="F:electron transfer activity"/>
    <property type="evidence" value="ECO:0007669"/>
    <property type="project" value="InterPro"/>
</dbReference>
<reference evidence="7" key="1">
    <citation type="submission" date="2020-05" db="EMBL/GenBank/DDBJ databases">
        <title>Sulfur intermediates as new biogeochemical hubs in an aquatic model microbial ecosystem.</title>
        <authorList>
            <person name="Vigneron A."/>
        </authorList>
    </citation>
    <scope>NUCLEOTIDE SEQUENCE</scope>
    <source>
        <strain evidence="7">Bin.250</strain>
    </source>
</reference>
<dbReference type="SUPFAM" id="SSF46626">
    <property type="entry name" value="Cytochrome c"/>
    <property type="match status" value="1"/>
</dbReference>
<dbReference type="GO" id="GO:0046872">
    <property type="term" value="F:metal ion binding"/>
    <property type="evidence" value="ECO:0007669"/>
    <property type="project" value="UniProtKB-KW"/>
</dbReference>
<name>A0A973A9M8_9GAMM</name>
<evidence type="ECO:0000259" key="6">
    <source>
        <dbReference type="PROSITE" id="PS51007"/>
    </source>
</evidence>
<proteinExistence type="predicted"/>